<organism evidence="1">
    <name type="scientific">viral metagenome</name>
    <dbReference type="NCBI Taxonomy" id="1070528"/>
    <lineage>
        <taxon>unclassified sequences</taxon>
        <taxon>metagenomes</taxon>
        <taxon>organismal metagenomes</taxon>
    </lineage>
</organism>
<protein>
    <submittedName>
        <fullName evidence="1">Uncharacterized protein</fullName>
    </submittedName>
</protein>
<dbReference type="EMBL" id="MN738800">
    <property type="protein sequence ID" value="QHT37592.1"/>
    <property type="molecule type" value="Genomic_DNA"/>
</dbReference>
<dbReference type="AlphaFoldDB" id="A0A6C0F8R2"/>
<sequence>MKNIIFIMNKNLANNLKKLYKKQKNDKFNEWLNKCVDCDLFNKDVVNEFIIEITNLLKKKGYEINDKNQFKNSIAKYIYLESV</sequence>
<proteinExistence type="predicted"/>
<name>A0A6C0F8R2_9ZZZZ</name>
<reference evidence="1" key="1">
    <citation type="journal article" date="2020" name="Nature">
        <title>Giant virus diversity and host interactions through global metagenomics.</title>
        <authorList>
            <person name="Schulz F."/>
            <person name="Roux S."/>
            <person name="Paez-Espino D."/>
            <person name="Jungbluth S."/>
            <person name="Walsh D.A."/>
            <person name="Denef V.J."/>
            <person name="McMahon K.D."/>
            <person name="Konstantinidis K.T."/>
            <person name="Eloe-Fadrosh E.A."/>
            <person name="Kyrpides N.C."/>
            <person name="Woyke T."/>
        </authorList>
    </citation>
    <scope>NUCLEOTIDE SEQUENCE</scope>
    <source>
        <strain evidence="1">GVMAG-S-ERX555997-44</strain>
    </source>
</reference>
<accession>A0A6C0F8R2</accession>
<evidence type="ECO:0000313" key="1">
    <source>
        <dbReference type="EMBL" id="QHT37592.1"/>
    </source>
</evidence>